<dbReference type="PANTHER" id="PTHR43762">
    <property type="entry name" value="L-GULONOLACTONE OXIDASE"/>
    <property type="match status" value="1"/>
</dbReference>
<dbReference type="Proteomes" id="UP000254968">
    <property type="component" value="Unassembled WGS sequence"/>
</dbReference>
<dbReference type="SUPFAM" id="SSF56176">
    <property type="entry name" value="FAD-binding/transporter-associated domain-like"/>
    <property type="match status" value="1"/>
</dbReference>
<dbReference type="PIRSF" id="PIRSF000136">
    <property type="entry name" value="LGO_GLO"/>
    <property type="match status" value="1"/>
</dbReference>
<dbReference type="EC" id="1.1.3.41" evidence="4"/>
<dbReference type="InterPro" id="IPR016169">
    <property type="entry name" value="FAD-bd_PCMH_sub2"/>
</dbReference>
<dbReference type="EMBL" id="UGNV01000001">
    <property type="protein sequence ID" value="STX27969.1"/>
    <property type="molecule type" value="Genomic_DNA"/>
</dbReference>
<dbReference type="GO" id="GO:0016020">
    <property type="term" value="C:membrane"/>
    <property type="evidence" value="ECO:0007669"/>
    <property type="project" value="InterPro"/>
</dbReference>
<keyword evidence="1" id="KW-0274">FAD</keyword>
<organism evidence="4 5">
    <name type="scientific">Legionella beliardensis</name>
    <dbReference type="NCBI Taxonomy" id="91822"/>
    <lineage>
        <taxon>Bacteria</taxon>
        <taxon>Pseudomonadati</taxon>
        <taxon>Pseudomonadota</taxon>
        <taxon>Gammaproteobacteria</taxon>
        <taxon>Legionellales</taxon>
        <taxon>Legionellaceae</taxon>
        <taxon>Legionella</taxon>
    </lineage>
</organism>
<dbReference type="InterPro" id="IPR016171">
    <property type="entry name" value="Vanillyl_alc_oxidase_C-sub2"/>
</dbReference>
<feature type="domain" description="FAD-binding PCMH-type" evidence="3">
    <location>
        <begin position="14"/>
        <end position="184"/>
    </location>
</feature>
<dbReference type="NCBIfam" id="TIGR01679">
    <property type="entry name" value="bact_FAD_ox"/>
    <property type="match status" value="1"/>
</dbReference>
<dbReference type="Gene3D" id="3.30.465.10">
    <property type="match status" value="1"/>
</dbReference>
<evidence type="ECO:0000256" key="1">
    <source>
        <dbReference type="ARBA" id="ARBA00022827"/>
    </source>
</evidence>
<dbReference type="InterPro" id="IPR036318">
    <property type="entry name" value="FAD-bd_PCMH-like_sf"/>
</dbReference>
<dbReference type="Gene3D" id="3.30.70.2520">
    <property type="match status" value="1"/>
</dbReference>
<dbReference type="Pfam" id="PF01565">
    <property type="entry name" value="FAD_binding_4"/>
    <property type="match status" value="1"/>
</dbReference>
<dbReference type="InterPro" id="IPR016167">
    <property type="entry name" value="FAD-bd_PCMH_sub1"/>
</dbReference>
<dbReference type="Gene3D" id="1.10.45.10">
    <property type="entry name" value="Vanillyl-alcohol Oxidase, Chain A, domain 4"/>
    <property type="match status" value="1"/>
</dbReference>
<protein>
    <submittedName>
        <fullName evidence="4">Probable xylitol oxidase</fullName>
        <ecNumber evidence="4">1.1.3.41</ecNumber>
    </submittedName>
</protein>
<dbReference type="InterPro" id="IPR007173">
    <property type="entry name" value="ALO_C"/>
</dbReference>
<gene>
    <name evidence="4" type="primary">xyoA</name>
    <name evidence="4" type="ORF">NCTC13315_00491</name>
</gene>
<evidence type="ECO:0000313" key="4">
    <source>
        <dbReference type="EMBL" id="STX27969.1"/>
    </source>
</evidence>
<dbReference type="InterPro" id="IPR010031">
    <property type="entry name" value="FAD_lactone_oxidase-like"/>
</dbReference>
<proteinExistence type="predicted"/>
<reference evidence="4 5" key="1">
    <citation type="submission" date="2018-06" db="EMBL/GenBank/DDBJ databases">
        <authorList>
            <consortium name="Pathogen Informatics"/>
            <person name="Doyle S."/>
        </authorList>
    </citation>
    <scope>NUCLEOTIDE SEQUENCE [LARGE SCALE GENOMIC DNA]</scope>
    <source>
        <strain evidence="4 5">NCTC13315</strain>
    </source>
</reference>
<sequence length="435" mass="50125">MRPLRPIKNWGKTFEYTPKELYYPASLDELILILQKCSFEEKKIRPMGSRYSYTPLISSDDVALSLDKFSGIEEINKDEMTVTVLGGTKIADLERELFINDLSLINLGDINQQTIAGLIATGSHGTGLSFGIASTQIVWMQIITPRGEVIECSETKNYEIFKAAQVSLGCLGIISKVKIKVLPKYYMYQERNLVVFDEALDNLLDSFINNRNYEFFWFPYTEYVFEKKHNISSKIQTNKKIKKFVNDYVLENGALWLLCEMSRNTPGFYKKHINSILKKLNSNMCGTIPSTECYATKRLVNHSEIEYAIPIAHATNVLNIIRDLLNHHWQQISFPIEVRSVATDNIYLSPNCGRNTVWIAVHAYTKDAYKEVFQEVEKIFLNHQGKPHWGKLHWLDHDKINKLYPHLSKFNAIRKQLDPTGRLLNPYLSNLLGVK</sequence>
<dbReference type="InterPro" id="IPR016166">
    <property type="entry name" value="FAD-bd_PCMH"/>
</dbReference>
<keyword evidence="2 4" id="KW-0560">Oxidoreductase</keyword>
<evidence type="ECO:0000313" key="5">
    <source>
        <dbReference type="Proteomes" id="UP000254968"/>
    </source>
</evidence>
<name>A0A378HYJ0_9GAMM</name>
<dbReference type="GO" id="GO:0050582">
    <property type="term" value="F:xylitol oxidase activity"/>
    <property type="evidence" value="ECO:0007669"/>
    <property type="project" value="UniProtKB-EC"/>
</dbReference>
<evidence type="ECO:0000259" key="3">
    <source>
        <dbReference type="PROSITE" id="PS51387"/>
    </source>
</evidence>
<dbReference type="GO" id="GO:0003885">
    <property type="term" value="F:D-arabinono-1,4-lactone oxidase activity"/>
    <property type="evidence" value="ECO:0007669"/>
    <property type="project" value="InterPro"/>
</dbReference>
<keyword evidence="5" id="KW-1185">Reference proteome</keyword>
<dbReference type="RefSeq" id="WP_115301752.1">
    <property type="nucleotide sequence ID" value="NZ_CAAAHO010000006.1"/>
</dbReference>
<dbReference type="OrthoDB" id="9800184at2"/>
<accession>A0A378HYJ0</accession>
<dbReference type="GO" id="GO:0071949">
    <property type="term" value="F:FAD binding"/>
    <property type="evidence" value="ECO:0007669"/>
    <property type="project" value="InterPro"/>
</dbReference>
<dbReference type="AlphaFoldDB" id="A0A378HYJ0"/>
<keyword evidence="1" id="KW-0285">Flavoprotein</keyword>
<dbReference type="Gene3D" id="3.30.43.10">
    <property type="entry name" value="Uridine Diphospho-n-acetylenolpyruvylglucosamine Reductase, domain 2"/>
    <property type="match status" value="1"/>
</dbReference>
<dbReference type="PANTHER" id="PTHR43762:SF1">
    <property type="entry name" value="D-ARABINONO-1,4-LACTONE OXIDASE"/>
    <property type="match status" value="1"/>
</dbReference>
<evidence type="ECO:0000256" key="2">
    <source>
        <dbReference type="ARBA" id="ARBA00023002"/>
    </source>
</evidence>
<dbReference type="InterPro" id="IPR006094">
    <property type="entry name" value="Oxid_FAD_bind_N"/>
</dbReference>
<dbReference type="Pfam" id="PF04030">
    <property type="entry name" value="ALO"/>
    <property type="match status" value="1"/>
</dbReference>
<dbReference type="PROSITE" id="PS51387">
    <property type="entry name" value="FAD_PCMH"/>
    <property type="match status" value="1"/>
</dbReference>